<dbReference type="SMART" id="SM00091">
    <property type="entry name" value="PAS"/>
    <property type="match status" value="2"/>
</dbReference>
<dbReference type="RefSeq" id="WP_171100645.1">
    <property type="nucleotide sequence ID" value="NZ_CP053084.1"/>
</dbReference>
<name>A0ABX6N831_9BURK</name>
<organism evidence="3 4">
    <name type="scientific">Limnobacter profundi</name>
    <dbReference type="NCBI Taxonomy" id="2732163"/>
    <lineage>
        <taxon>Bacteria</taxon>
        <taxon>Pseudomonadati</taxon>
        <taxon>Pseudomonadota</taxon>
        <taxon>Betaproteobacteria</taxon>
        <taxon>Burkholderiales</taxon>
        <taxon>Burkholderiaceae</taxon>
        <taxon>Limnobacter</taxon>
    </lineage>
</organism>
<sequence length="795" mass="89868">MTKPNEVAEALRLAELYQLAILDTQPEEGFEAVVDLGVSAFNCSSCIVSFVDLDRQWFKARRGFNSLHADETPRDISICTHTIKKDEPMVIPDCTQDERVKDSPLVTGSPWIRAYLGVPIKTPTGARVGSFCLIDTSPRTWSSAEIKMAKSMAALVEVSLANRQQQAQGAYSREPIFQDGHRSDFAGHEQSYASWRRHSDESFIALSPNLEDWLCLSHSPRVSWAWFNGLIVREHRHDVELARELGNGQVFQYQIQLPNGRLLTLKERTYKTPEEEGEALTVGLLQNIAVAAQLPRTAVQGRPNPLDTLKTNTLSFLAESTRGKLVLDLNFKLVQLGQVDDSELHRVKDNPSVLDFIYEEDRENLVREMETVLGTRLKKKAFARIRLPDSKPVWARFVIDRPTPGIETSRKALVLQYTKMVNESTMVDRNLFDQTLLGMTEKLGGLGTWFYHVDSGLLKVSDQFKTICKATELPLGSIFELTELLTRLTGKNMASTLIECINNRQAAHIECEVNFERLTGQRWFRFSFQPISNGLGSSSGLYGSVEDITHTKHLAQELSRKSTALNQVLNTLTDGTLELDEALQVEAMDAKARPLILGKETFIHQAAIADVLPGLDLLEFRKRQSELRRQGTTGDFEFFNTRTNRWLRLKFLPREDGLTILLRDITQRKAMYRDLFMVGSAIEQINEVIMVTNDLGSNATSFQCIYLNSAFENVTGQAVAKWLGRNPYPLIADRLPLRDFRKLLVSLLKREKLTIKTRYETDNGAHVPCEILVSPFVDKETGTPWSLIVFRPSST</sequence>
<dbReference type="Pfam" id="PF01590">
    <property type="entry name" value="GAF"/>
    <property type="match status" value="1"/>
</dbReference>
<evidence type="ECO:0000259" key="1">
    <source>
        <dbReference type="SMART" id="SM00065"/>
    </source>
</evidence>
<dbReference type="PANTHER" id="PTHR43102:SF2">
    <property type="entry name" value="GAF DOMAIN-CONTAINING PROTEIN"/>
    <property type="match status" value="1"/>
</dbReference>
<feature type="domain" description="PAS" evidence="2">
    <location>
        <begin position="676"/>
        <end position="749"/>
    </location>
</feature>
<dbReference type="InterPro" id="IPR000014">
    <property type="entry name" value="PAS"/>
</dbReference>
<proteinExistence type="predicted"/>
<dbReference type="Gene3D" id="3.30.450.40">
    <property type="match status" value="1"/>
</dbReference>
<dbReference type="InterPro" id="IPR003018">
    <property type="entry name" value="GAF"/>
</dbReference>
<dbReference type="Proteomes" id="UP000501130">
    <property type="component" value="Chromosome"/>
</dbReference>
<gene>
    <name evidence="3" type="ORF">HKT17_13155</name>
</gene>
<feature type="domain" description="PAS" evidence="2">
    <location>
        <begin position="563"/>
        <end position="629"/>
    </location>
</feature>
<dbReference type="InterPro" id="IPR035965">
    <property type="entry name" value="PAS-like_dom_sf"/>
</dbReference>
<dbReference type="InterPro" id="IPR029016">
    <property type="entry name" value="GAF-like_dom_sf"/>
</dbReference>
<dbReference type="PANTHER" id="PTHR43102">
    <property type="entry name" value="SLR1143 PROTEIN"/>
    <property type="match status" value="1"/>
</dbReference>
<protein>
    <submittedName>
        <fullName evidence="3">GAF domain-containing protein</fullName>
    </submittedName>
</protein>
<dbReference type="CDD" id="cd00130">
    <property type="entry name" value="PAS"/>
    <property type="match status" value="1"/>
</dbReference>
<dbReference type="EMBL" id="CP053084">
    <property type="protein sequence ID" value="QJR30574.1"/>
    <property type="molecule type" value="Genomic_DNA"/>
</dbReference>
<feature type="domain" description="GAF" evidence="1">
    <location>
        <begin position="25"/>
        <end position="170"/>
    </location>
</feature>
<accession>A0ABX6N831</accession>
<evidence type="ECO:0000313" key="4">
    <source>
        <dbReference type="Proteomes" id="UP000501130"/>
    </source>
</evidence>
<dbReference type="Gene3D" id="3.30.450.20">
    <property type="entry name" value="PAS domain"/>
    <property type="match status" value="3"/>
</dbReference>
<dbReference type="SMART" id="SM00065">
    <property type="entry name" value="GAF"/>
    <property type="match status" value="1"/>
</dbReference>
<dbReference type="Pfam" id="PF13426">
    <property type="entry name" value="PAS_9"/>
    <property type="match status" value="1"/>
</dbReference>
<reference evidence="3 4" key="1">
    <citation type="submission" date="2020-05" db="EMBL/GenBank/DDBJ databases">
        <title>Compete genome of Limnobacter sp. SAORIC-580.</title>
        <authorList>
            <person name="Song J."/>
            <person name="Cho J.-C."/>
        </authorList>
    </citation>
    <scope>NUCLEOTIDE SEQUENCE [LARGE SCALE GENOMIC DNA]</scope>
    <source>
        <strain evidence="3 4">SAORIC-580</strain>
    </source>
</reference>
<dbReference type="SUPFAM" id="SSF55785">
    <property type="entry name" value="PYP-like sensor domain (PAS domain)"/>
    <property type="match status" value="2"/>
</dbReference>
<keyword evidence="4" id="KW-1185">Reference proteome</keyword>
<dbReference type="SUPFAM" id="SSF55781">
    <property type="entry name" value="GAF domain-like"/>
    <property type="match status" value="1"/>
</dbReference>
<evidence type="ECO:0000313" key="3">
    <source>
        <dbReference type="EMBL" id="QJR30574.1"/>
    </source>
</evidence>
<evidence type="ECO:0000259" key="2">
    <source>
        <dbReference type="SMART" id="SM00091"/>
    </source>
</evidence>